<accession>A0A815ZR17</accession>
<feature type="region of interest" description="Disordered" evidence="1">
    <location>
        <begin position="1"/>
        <end position="41"/>
    </location>
</feature>
<evidence type="ECO:0000313" key="4">
    <source>
        <dbReference type="Proteomes" id="UP000663829"/>
    </source>
</evidence>
<reference evidence="2" key="1">
    <citation type="submission" date="2021-02" db="EMBL/GenBank/DDBJ databases">
        <authorList>
            <person name="Nowell W R."/>
        </authorList>
    </citation>
    <scope>NUCLEOTIDE SEQUENCE</scope>
</reference>
<name>A0A815ZR17_9BILA</name>
<dbReference type="AlphaFoldDB" id="A0A815ZR17"/>
<dbReference type="EMBL" id="CAJNOQ010032692">
    <property type="protein sequence ID" value="CAF1586402.1"/>
    <property type="molecule type" value="Genomic_DNA"/>
</dbReference>
<dbReference type="Proteomes" id="UP000681722">
    <property type="component" value="Unassembled WGS sequence"/>
</dbReference>
<sequence length="77" mass="7791">MRCLLGSPTPLTAPRRGSSLAPLRGACGGSSSTPPPPLSGGNVAELVAEPWKTLGPREQFDVAVIDGVEVEPAAPVT</sequence>
<feature type="non-terminal residue" evidence="2">
    <location>
        <position position="1"/>
    </location>
</feature>
<keyword evidence="4" id="KW-1185">Reference proteome</keyword>
<dbReference type="EMBL" id="CAJOBC010098743">
    <property type="protein sequence ID" value="CAF4456151.1"/>
    <property type="molecule type" value="Genomic_DNA"/>
</dbReference>
<dbReference type="Proteomes" id="UP000663829">
    <property type="component" value="Unassembled WGS sequence"/>
</dbReference>
<evidence type="ECO:0000313" key="2">
    <source>
        <dbReference type="EMBL" id="CAF1586402.1"/>
    </source>
</evidence>
<proteinExistence type="predicted"/>
<protein>
    <submittedName>
        <fullName evidence="2">Uncharacterized protein</fullName>
    </submittedName>
</protein>
<comment type="caution">
    <text evidence="2">The sequence shown here is derived from an EMBL/GenBank/DDBJ whole genome shotgun (WGS) entry which is preliminary data.</text>
</comment>
<evidence type="ECO:0000256" key="1">
    <source>
        <dbReference type="SAM" id="MobiDB-lite"/>
    </source>
</evidence>
<evidence type="ECO:0000313" key="3">
    <source>
        <dbReference type="EMBL" id="CAF4456151.1"/>
    </source>
</evidence>
<gene>
    <name evidence="2" type="ORF">GPM918_LOCUS41444</name>
    <name evidence="3" type="ORF">SRO942_LOCUS42493</name>
</gene>
<organism evidence="2 4">
    <name type="scientific">Didymodactylos carnosus</name>
    <dbReference type="NCBI Taxonomy" id="1234261"/>
    <lineage>
        <taxon>Eukaryota</taxon>
        <taxon>Metazoa</taxon>
        <taxon>Spiralia</taxon>
        <taxon>Gnathifera</taxon>
        <taxon>Rotifera</taxon>
        <taxon>Eurotatoria</taxon>
        <taxon>Bdelloidea</taxon>
        <taxon>Philodinida</taxon>
        <taxon>Philodinidae</taxon>
        <taxon>Didymodactylos</taxon>
    </lineage>
</organism>